<evidence type="ECO:0000313" key="2">
    <source>
        <dbReference type="Proteomes" id="UP000479300"/>
    </source>
</evidence>
<dbReference type="Gene3D" id="2.60.40.3910">
    <property type="entry name" value="Inclusion body protein"/>
    <property type="match status" value="1"/>
</dbReference>
<dbReference type="AlphaFoldDB" id="A0A6L9JSY0"/>
<gene>
    <name evidence="1" type="ORF">GPY51_18700</name>
</gene>
<evidence type="ECO:0000313" key="1">
    <source>
        <dbReference type="EMBL" id="NDL40730.1"/>
    </source>
</evidence>
<dbReference type="KEGG" id="plum:A4R40_12170"/>
<proteinExistence type="predicted"/>
<sequence>MSTIDIFLLLDVDKIKKERKYSKKKNEPASLDKDHIHILLRNDDTFIEGNKETLTFSKSKGEILNWVTISLAGPESHYSVVMCGFQKHGPKEPMKNVYAHRYDNKRPTLNKSTSDSSSDKEICPAEFTPTLIPEYQWVSTLHETENTDYIIMFALYDKEQLMSYYKFSLFITTTD</sequence>
<name>A0A6L9JSY0_PHOLM</name>
<dbReference type="RefSeq" id="WP_109791590.1">
    <property type="nucleotide sequence ID" value="NZ_CAWPGE010000044.1"/>
</dbReference>
<comment type="caution">
    <text evidence="1">The sequence shown here is derived from an EMBL/GenBank/DDBJ whole genome shotgun (WGS) entry which is preliminary data.</text>
</comment>
<reference evidence="1 2" key="1">
    <citation type="submission" date="2019-12" db="EMBL/GenBank/DDBJ databases">
        <title>Engineering Photorhabdus to improve their lethality against agricultural pests.</title>
        <authorList>
            <person name="Machado R.A.R."/>
        </authorList>
    </citation>
    <scope>NUCLEOTIDE SEQUENCE [LARGE SCALE GENOMIC DNA]</scope>
    <source>
        <strain evidence="1 2">EN01</strain>
    </source>
</reference>
<dbReference type="GeneID" id="48848710"/>
<dbReference type="InterPro" id="IPR038712">
    <property type="entry name" value="PixA-like_sf"/>
</dbReference>
<dbReference type="EMBL" id="WSFA01000054">
    <property type="protein sequence ID" value="NDL40730.1"/>
    <property type="molecule type" value="Genomic_DNA"/>
</dbReference>
<evidence type="ECO:0008006" key="3">
    <source>
        <dbReference type="Google" id="ProtNLM"/>
    </source>
</evidence>
<dbReference type="Proteomes" id="UP000479300">
    <property type="component" value="Unassembled WGS sequence"/>
</dbReference>
<accession>A0A6L9JSY0</accession>
<dbReference type="InterPro" id="IPR021087">
    <property type="entry name" value="Uncharacterised_PixA/AidA"/>
</dbReference>
<protein>
    <recommendedName>
        <fullName evidence="3">Inclusion body protein</fullName>
    </recommendedName>
</protein>
<organism evidence="1 2">
    <name type="scientific">Photorhabdus laumondii subsp. laumondii</name>
    <name type="common">Photorhabdus luminescens subsp. laumondii</name>
    <dbReference type="NCBI Taxonomy" id="141679"/>
    <lineage>
        <taxon>Bacteria</taxon>
        <taxon>Pseudomonadati</taxon>
        <taxon>Pseudomonadota</taxon>
        <taxon>Gammaproteobacteria</taxon>
        <taxon>Enterobacterales</taxon>
        <taxon>Morganellaceae</taxon>
        <taxon>Photorhabdus</taxon>
    </lineage>
</organism>
<dbReference type="Pfam" id="PF12306">
    <property type="entry name" value="PixA"/>
    <property type="match status" value="1"/>
</dbReference>